<reference evidence="6" key="2">
    <citation type="journal article" date="2008" name="Genome Biol.">
        <title>Improved genome assembly and evidence-based global gene model set for the chordate Ciona intestinalis: new insight into intron and operon populations.</title>
        <authorList>
            <person name="Satou Y."/>
            <person name="Mineta K."/>
            <person name="Ogasawara M."/>
            <person name="Sasakura Y."/>
            <person name="Shoguchi E."/>
            <person name="Ueno K."/>
            <person name="Yamada L."/>
            <person name="Matsumoto J."/>
            <person name="Wasserscheid J."/>
            <person name="Dewar K."/>
            <person name="Wiley G.B."/>
            <person name="Macmil S.L."/>
            <person name="Roe B.A."/>
            <person name="Zeller R.W."/>
            <person name="Hastings K.E."/>
            <person name="Lemaire P."/>
            <person name="Lindquist E."/>
            <person name="Endo T."/>
            <person name="Hotta K."/>
            <person name="Inaba K."/>
        </authorList>
    </citation>
    <scope>NUCLEOTIDE SEQUENCE [LARGE SCALE GENOMIC DNA]</scope>
    <source>
        <strain evidence="6">wild type</strain>
    </source>
</reference>
<evidence type="ECO:0000313" key="7">
    <source>
        <dbReference type="Proteomes" id="UP000008144"/>
    </source>
</evidence>
<keyword evidence="2" id="KW-0378">Hydrolase</keyword>
<dbReference type="HOGENOM" id="CLU_071415_4_0_1"/>
<dbReference type="PANTHER" id="PTHR11717:SF7">
    <property type="entry name" value="LOW MOLECULAR WEIGHT PHOSPHOTYROSINE PROTEIN PHOSPHATASE"/>
    <property type="match status" value="1"/>
</dbReference>
<evidence type="ECO:0000256" key="2">
    <source>
        <dbReference type="ARBA" id="ARBA00022801"/>
    </source>
</evidence>
<accession>H2XPU3</accession>
<dbReference type="Proteomes" id="UP000008144">
    <property type="component" value="Chromosome 7"/>
</dbReference>
<dbReference type="Ensembl" id="ENSCINT00000032821.1">
    <property type="protein sequence ID" value="ENSCINP00000031677.1"/>
    <property type="gene ID" value="ENSCING00000024954.1"/>
</dbReference>
<dbReference type="KEGG" id="cin:100184095"/>
<evidence type="ECO:0000259" key="5">
    <source>
        <dbReference type="Pfam" id="PF01451"/>
    </source>
</evidence>
<dbReference type="Gene3D" id="3.40.50.2300">
    <property type="match status" value="1"/>
</dbReference>
<dbReference type="OrthoDB" id="3388at2759"/>
<reference evidence="6" key="3">
    <citation type="submission" date="2025-08" db="UniProtKB">
        <authorList>
            <consortium name="Ensembl"/>
        </authorList>
    </citation>
    <scope>IDENTIFICATION</scope>
</reference>
<dbReference type="AlphaFoldDB" id="H2XPU3"/>
<dbReference type="Pfam" id="PF01451">
    <property type="entry name" value="LMWPc"/>
    <property type="match status" value="1"/>
</dbReference>
<dbReference type="STRING" id="7719.ENSCINP00000031677"/>
<comment type="similarity">
    <text evidence="1">Belongs to the low molecular weight phosphotyrosine protein phosphatase family.</text>
</comment>
<feature type="domain" description="Phosphotyrosine protein phosphatase I" evidence="5">
    <location>
        <begin position="11"/>
        <end position="95"/>
    </location>
</feature>
<proteinExistence type="inferred from homology"/>
<evidence type="ECO:0000256" key="1">
    <source>
        <dbReference type="ARBA" id="ARBA00011063"/>
    </source>
</evidence>
<dbReference type="PANTHER" id="PTHR11717">
    <property type="entry name" value="LOW MOLECULAR WEIGHT PROTEIN TYROSINE PHOSPHATASE"/>
    <property type="match status" value="1"/>
</dbReference>
<keyword evidence="7" id="KW-1185">Reference proteome</keyword>
<dbReference type="GeneTree" id="ENSGT00940000167505"/>
<accession>A0A1W2W9U5</accession>
<dbReference type="InParanoid" id="H2XPU3"/>
<reference evidence="6" key="4">
    <citation type="submission" date="2025-09" db="UniProtKB">
        <authorList>
            <consortium name="Ensembl"/>
        </authorList>
    </citation>
    <scope>IDENTIFICATION</scope>
</reference>
<dbReference type="GeneID" id="100184095"/>
<dbReference type="InterPro" id="IPR050438">
    <property type="entry name" value="LMW_PTPase"/>
</dbReference>
<dbReference type="GO" id="GO:0004725">
    <property type="term" value="F:protein tyrosine phosphatase activity"/>
    <property type="evidence" value="ECO:0007669"/>
    <property type="project" value="InterPro"/>
</dbReference>
<evidence type="ECO:0000256" key="4">
    <source>
        <dbReference type="PIRSR" id="PIRSR617867-1"/>
    </source>
</evidence>
<dbReference type="EMBL" id="EAAA01002551">
    <property type="status" value="NOT_ANNOTATED_CDS"/>
    <property type="molecule type" value="Genomic_DNA"/>
</dbReference>
<evidence type="ECO:0000313" key="6">
    <source>
        <dbReference type="Ensembl" id="ENSCINP00000031677.1"/>
    </source>
</evidence>
<evidence type="ECO:0000256" key="3">
    <source>
        <dbReference type="ARBA" id="ARBA00022912"/>
    </source>
</evidence>
<dbReference type="EMBL" id="EAAA01002552">
    <property type="status" value="NOT_ANNOTATED_CDS"/>
    <property type="molecule type" value="Genomic_DNA"/>
</dbReference>
<dbReference type="FunFam" id="3.40.50.2300:FF:001202">
    <property type="match status" value="1"/>
</dbReference>
<sequence length="100" mass="11616">MQSHDIYHYVEDCRSRKVKLQDFYEFNFIFAMDSSNMGNLKELCPTDSTSKLLMLGSYDNDPSSNGVIDDPYGSPNPDEYERVYDQCSRACCRFMDSLRP</sequence>
<name>H2XPU3_CIOIN</name>
<organism evidence="6 7">
    <name type="scientific">Ciona intestinalis</name>
    <name type="common">Transparent sea squirt</name>
    <name type="synonym">Ascidia intestinalis</name>
    <dbReference type="NCBI Taxonomy" id="7719"/>
    <lineage>
        <taxon>Eukaryota</taxon>
        <taxon>Metazoa</taxon>
        <taxon>Chordata</taxon>
        <taxon>Tunicata</taxon>
        <taxon>Ascidiacea</taxon>
        <taxon>Phlebobranchia</taxon>
        <taxon>Cionidae</taxon>
        <taxon>Ciona</taxon>
    </lineage>
</organism>
<dbReference type="InterPro" id="IPR017867">
    <property type="entry name" value="Tyr_phospatase_low_mol_wt"/>
</dbReference>
<protein>
    <submittedName>
        <fullName evidence="6">Low molecular weight phosphotyrosine protein phosphatase 1-like</fullName>
    </submittedName>
</protein>
<dbReference type="PRINTS" id="PR00719">
    <property type="entry name" value="LMWPTPASE"/>
</dbReference>
<dbReference type="FunCoup" id="H2XPU3">
    <property type="interactions" value="102"/>
</dbReference>
<dbReference type="SUPFAM" id="SSF52788">
    <property type="entry name" value="Phosphotyrosine protein phosphatases I"/>
    <property type="match status" value="1"/>
</dbReference>
<reference evidence="7" key="1">
    <citation type="journal article" date="2002" name="Science">
        <title>The draft genome of Ciona intestinalis: insights into chordate and vertebrate origins.</title>
        <authorList>
            <person name="Dehal P."/>
            <person name="Satou Y."/>
            <person name="Campbell R.K."/>
            <person name="Chapman J."/>
            <person name="Degnan B."/>
            <person name="De Tomaso A."/>
            <person name="Davidson B."/>
            <person name="Di Gregorio A."/>
            <person name="Gelpke M."/>
            <person name="Goodstein D.M."/>
            <person name="Harafuji N."/>
            <person name="Hastings K.E."/>
            <person name="Ho I."/>
            <person name="Hotta K."/>
            <person name="Huang W."/>
            <person name="Kawashima T."/>
            <person name="Lemaire P."/>
            <person name="Martinez D."/>
            <person name="Meinertzhagen I.A."/>
            <person name="Necula S."/>
            <person name="Nonaka M."/>
            <person name="Putnam N."/>
            <person name="Rash S."/>
            <person name="Saiga H."/>
            <person name="Satake M."/>
            <person name="Terry A."/>
            <person name="Yamada L."/>
            <person name="Wang H.G."/>
            <person name="Awazu S."/>
            <person name="Azumi K."/>
            <person name="Boore J."/>
            <person name="Branno M."/>
            <person name="Chin-Bow S."/>
            <person name="DeSantis R."/>
            <person name="Doyle S."/>
            <person name="Francino P."/>
            <person name="Keys D.N."/>
            <person name="Haga S."/>
            <person name="Hayashi H."/>
            <person name="Hino K."/>
            <person name="Imai K.S."/>
            <person name="Inaba K."/>
            <person name="Kano S."/>
            <person name="Kobayashi K."/>
            <person name="Kobayashi M."/>
            <person name="Lee B.I."/>
            <person name="Makabe K.W."/>
            <person name="Manohar C."/>
            <person name="Matassi G."/>
            <person name="Medina M."/>
            <person name="Mochizuki Y."/>
            <person name="Mount S."/>
            <person name="Morishita T."/>
            <person name="Miura S."/>
            <person name="Nakayama A."/>
            <person name="Nishizaka S."/>
            <person name="Nomoto H."/>
            <person name="Ohta F."/>
            <person name="Oishi K."/>
            <person name="Rigoutsos I."/>
            <person name="Sano M."/>
            <person name="Sasaki A."/>
            <person name="Sasakura Y."/>
            <person name="Shoguchi E."/>
            <person name="Shin-i T."/>
            <person name="Spagnuolo A."/>
            <person name="Stainier D."/>
            <person name="Suzuki M.M."/>
            <person name="Tassy O."/>
            <person name="Takatori N."/>
            <person name="Tokuoka M."/>
            <person name="Yagi K."/>
            <person name="Yoshizaki F."/>
            <person name="Wada S."/>
            <person name="Zhang C."/>
            <person name="Hyatt P.D."/>
            <person name="Larimer F."/>
            <person name="Detter C."/>
            <person name="Doggett N."/>
            <person name="Glavina T."/>
            <person name="Hawkins T."/>
            <person name="Richardson P."/>
            <person name="Lucas S."/>
            <person name="Kohara Y."/>
            <person name="Levine M."/>
            <person name="Satoh N."/>
            <person name="Rokhsar D.S."/>
        </authorList>
    </citation>
    <scope>NUCLEOTIDE SEQUENCE [LARGE SCALE GENOMIC DNA]</scope>
</reference>
<gene>
    <name evidence="6" type="primary">LOC100184095</name>
</gene>
<feature type="active site" description="Proton donor" evidence="4">
    <location>
        <position position="70"/>
    </location>
</feature>
<keyword evidence="3" id="KW-0904">Protein phosphatase</keyword>
<dbReference type="InterPro" id="IPR023485">
    <property type="entry name" value="Ptyr_pPase"/>
</dbReference>
<dbReference type="RefSeq" id="XP_002124162.2">
    <property type="nucleotide sequence ID" value="XM_002124126.4"/>
</dbReference>
<dbReference type="InterPro" id="IPR036196">
    <property type="entry name" value="Ptyr_pPase_sf"/>
</dbReference>